<reference evidence="2 3" key="1">
    <citation type="submission" date="2019-03" db="EMBL/GenBank/DDBJ databases">
        <title>Genomic Encyclopedia of Type Strains, Phase IV (KMG-IV): sequencing the most valuable type-strain genomes for metagenomic binning, comparative biology and taxonomic classification.</title>
        <authorList>
            <person name="Goeker M."/>
        </authorList>
    </citation>
    <scope>NUCLEOTIDE SEQUENCE [LARGE SCALE GENOMIC DNA]</scope>
    <source>
        <strain evidence="2 3">DSM 4868</strain>
    </source>
</reference>
<dbReference type="InterPro" id="IPR005561">
    <property type="entry name" value="ANTAR"/>
</dbReference>
<accession>A0A4R2KJB5</accession>
<dbReference type="InterPro" id="IPR049021">
    <property type="entry name" value="AmiR_N"/>
</dbReference>
<comment type="caution">
    <text evidence="2">The sequence shown here is derived from an EMBL/GenBank/DDBJ whole genome shotgun (WGS) entry which is preliminary data.</text>
</comment>
<organism evidence="2 3">
    <name type="scientific">Rhodovulum euryhalinum</name>
    <dbReference type="NCBI Taxonomy" id="35805"/>
    <lineage>
        <taxon>Bacteria</taxon>
        <taxon>Pseudomonadati</taxon>
        <taxon>Pseudomonadota</taxon>
        <taxon>Alphaproteobacteria</taxon>
        <taxon>Rhodobacterales</taxon>
        <taxon>Paracoccaceae</taxon>
        <taxon>Rhodovulum</taxon>
    </lineage>
</organism>
<dbReference type="AlphaFoldDB" id="A0A4R2KJB5"/>
<dbReference type="EMBL" id="SLWW01000011">
    <property type="protein sequence ID" value="TCO70098.1"/>
    <property type="molecule type" value="Genomic_DNA"/>
</dbReference>
<dbReference type="RefSeq" id="WP_132545749.1">
    <property type="nucleotide sequence ID" value="NZ_SLWW01000011.1"/>
</dbReference>
<name>A0A4R2KJB5_9RHOB</name>
<evidence type="ECO:0000313" key="2">
    <source>
        <dbReference type="EMBL" id="TCO70098.1"/>
    </source>
</evidence>
<evidence type="ECO:0000259" key="1">
    <source>
        <dbReference type="PROSITE" id="PS50921"/>
    </source>
</evidence>
<sequence length="196" mass="21253">MTQPLDLNFTGRRAVVLHPAETVRDVLIARLAVLGVTATGNWPEASDLAGADFVFLDVDMGHDGQIPWPPGTAPIPLIALIRSESPGRLAWALGQHCDAFLSQAALGLVYSTLVIASAKCAERLRTIHREAEIARRAGLRDVLVRAVLAIMAAEGLDDLTALKRLRALAMIERIPLEDAAARYLQQGTARRKGEHR</sequence>
<dbReference type="Gene3D" id="3.40.50.2300">
    <property type="match status" value="1"/>
</dbReference>
<feature type="domain" description="ANTAR" evidence="1">
    <location>
        <begin position="123"/>
        <end position="184"/>
    </location>
</feature>
<dbReference type="SUPFAM" id="SSF52172">
    <property type="entry name" value="CheY-like"/>
    <property type="match status" value="1"/>
</dbReference>
<dbReference type="Proteomes" id="UP000295142">
    <property type="component" value="Unassembled WGS sequence"/>
</dbReference>
<dbReference type="Pfam" id="PF21332">
    <property type="entry name" value="AmiR_N"/>
    <property type="match status" value="1"/>
</dbReference>
<dbReference type="OrthoDB" id="6159164at2"/>
<dbReference type="InterPro" id="IPR011006">
    <property type="entry name" value="CheY-like_superfamily"/>
</dbReference>
<keyword evidence="3" id="KW-1185">Reference proteome</keyword>
<dbReference type="GO" id="GO:0003723">
    <property type="term" value="F:RNA binding"/>
    <property type="evidence" value="ECO:0007669"/>
    <property type="project" value="InterPro"/>
</dbReference>
<protein>
    <submittedName>
        <fullName evidence="2">AmiR/NasT family two-component response regulator</fullName>
    </submittedName>
</protein>
<evidence type="ECO:0000313" key="3">
    <source>
        <dbReference type="Proteomes" id="UP000295142"/>
    </source>
</evidence>
<dbReference type="PROSITE" id="PS50921">
    <property type="entry name" value="ANTAR"/>
    <property type="match status" value="1"/>
</dbReference>
<proteinExistence type="predicted"/>
<gene>
    <name evidence="2" type="ORF">EV655_11140</name>
</gene>